<organism evidence="7 8">
    <name type="scientific">Rhizobium lusitanum</name>
    <dbReference type="NCBI Taxonomy" id="293958"/>
    <lineage>
        <taxon>Bacteria</taxon>
        <taxon>Pseudomonadati</taxon>
        <taxon>Pseudomonadota</taxon>
        <taxon>Alphaproteobacteria</taxon>
        <taxon>Hyphomicrobiales</taxon>
        <taxon>Rhizobiaceae</taxon>
        <taxon>Rhizobium/Agrobacterium group</taxon>
        <taxon>Rhizobium</taxon>
    </lineage>
</organism>
<dbReference type="InterPro" id="IPR036388">
    <property type="entry name" value="WH-like_DNA-bd_sf"/>
</dbReference>
<dbReference type="EMBL" id="FMAF01000009">
    <property type="protein sequence ID" value="SCB36282.1"/>
    <property type="molecule type" value="Genomic_DNA"/>
</dbReference>
<dbReference type="Gene3D" id="3.40.640.10">
    <property type="entry name" value="Type I PLP-dependent aspartate aminotransferase-like (Major domain)"/>
    <property type="match status" value="1"/>
</dbReference>
<evidence type="ECO:0000256" key="5">
    <source>
        <dbReference type="ARBA" id="ARBA00023163"/>
    </source>
</evidence>
<evidence type="ECO:0000256" key="1">
    <source>
        <dbReference type="ARBA" id="ARBA00005384"/>
    </source>
</evidence>
<dbReference type="PANTHER" id="PTHR46577:SF1">
    <property type="entry name" value="HTH-TYPE TRANSCRIPTIONAL REGULATORY PROTEIN GABR"/>
    <property type="match status" value="1"/>
</dbReference>
<dbReference type="PANTHER" id="PTHR46577">
    <property type="entry name" value="HTH-TYPE TRANSCRIPTIONAL REGULATORY PROTEIN GABR"/>
    <property type="match status" value="1"/>
</dbReference>
<evidence type="ECO:0000256" key="2">
    <source>
        <dbReference type="ARBA" id="ARBA00022898"/>
    </source>
</evidence>
<keyword evidence="5" id="KW-0804">Transcription</keyword>
<keyword evidence="2" id="KW-0663">Pyridoxal phosphate</keyword>
<evidence type="ECO:0000256" key="4">
    <source>
        <dbReference type="ARBA" id="ARBA00023125"/>
    </source>
</evidence>
<protein>
    <submittedName>
        <fullName evidence="7">DNA-binding transcriptional regulator, MocR family, contains an aminotransferase domain</fullName>
    </submittedName>
</protein>
<reference evidence="7 8" key="1">
    <citation type="submission" date="2016-08" db="EMBL/GenBank/DDBJ databases">
        <authorList>
            <person name="Seilhamer J.J."/>
        </authorList>
    </citation>
    <scope>NUCLEOTIDE SEQUENCE [LARGE SCALE GENOMIC DNA]</scope>
    <source>
        <strain evidence="7 8">P1-7</strain>
    </source>
</reference>
<comment type="similarity">
    <text evidence="1">In the C-terminal section; belongs to the class-I pyridoxal-phosphate-dependent aminotransferase family.</text>
</comment>
<keyword evidence="4 7" id="KW-0238">DNA-binding</keyword>
<dbReference type="SUPFAM" id="SSF53383">
    <property type="entry name" value="PLP-dependent transferases"/>
    <property type="match status" value="1"/>
</dbReference>
<dbReference type="AlphaFoldDB" id="A0A1C3W827"/>
<gene>
    <name evidence="7" type="ORF">GA0061101_10943</name>
</gene>
<dbReference type="SMART" id="SM00345">
    <property type="entry name" value="HTH_GNTR"/>
    <property type="match status" value="1"/>
</dbReference>
<proteinExistence type="inferred from homology"/>
<evidence type="ECO:0000259" key="6">
    <source>
        <dbReference type="PROSITE" id="PS50949"/>
    </source>
</evidence>
<dbReference type="Gene3D" id="1.10.10.10">
    <property type="entry name" value="Winged helix-like DNA-binding domain superfamily/Winged helix DNA-binding domain"/>
    <property type="match status" value="1"/>
</dbReference>
<dbReference type="CDD" id="cd07377">
    <property type="entry name" value="WHTH_GntR"/>
    <property type="match status" value="1"/>
</dbReference>
<dbReference type="PROSITE" id="PS50949">
    <property type="entry name" value="HTH_GNTR"/>
    <property type="match status" value="1"/>
</dbReference>
<dbReference type="Gene3D" id="3.90.1150.10">
    <property type="entry name" value="Aspartate Aminotransferase, domain 1"/>
    <property type="match status" value="1"/>
</dbReference>
<dbReference type="Pfam" id="PF00155">
    <property type="entry name" value="Aminotran_1_2"/>
    <property type="match status" value="1"/>
</dbReference>
<dbReference type="InterPro" id="IPR015421">
    <property type="entry name" value="PyrdxlP-dep_Trfase_major"/>
</dbReference>
<dbReference type="GO" id="GO:0008483">
    <property type="term" value="F:transaminase activity"/>
    <property type="evidence" value="ECO:0007669"/>
    <property type="project" value="UniProtKB-KW"/>
</dbReference>
<dbReference type="InterPro" id="IPR015422">
    <property type="entry name" value="PyrdxlP-dep_Trfase_small"/>
</dbReference>
<dbReference type="InterPro" id="IPR004839">
    <property type="entry name" value="Aminotransferase_I/II_large"/>
</dbReference>
<sequence length="447" mass="48146">MKYLGLADALEQDIQAGIIAAGDRLPPQRSIAEALGVDLTTVTRAFNEAHRRGLIEAQIGRGTFVRDYSSERTSKARPAALDLSMNIPCQPEGVDFRQLMPKGVAAVLANGKGLLNLHYQDSAGAEPDRQAATRWLKQRIENADFDRIVVAAGAQSALFSICELLLSRGDVIAAGEFTYPGLKAVAAQMRLVIDPIAMDGEGLLPEDFERSCRTRPPKFLYVIPNIDNPTAATMPEPRRAAIVEIARRCGVMIVEDDPYGPLLEGPSRTFADLMPEATWHISTLSKCATPALRVAYVLVPKAAHALQLASVTRAMILMAPPLMSALASSWIIDGTLAEVTAAIRRETLTRQILASSLLSAFDRSANMFGHHLWLRLPSGQRADDLVEAAVRAGLLIVPSSTFAVGKCTTEAVRISLGVASDRSELEDGLNQLAGLVTQPALLARVIV</sequence>
<dbReference type="InterPro" id="IPR036390">
    <property type="entry name" value="WH_DNA-bd_sf"/>
</dbReference>
<dbReference type="InterPro" id="IPR051446">
    <property type="entry name" value="HTH_trans_reg/aminotransferase"/>
</dbReference>
<keyword evidence="7" id="KW-0032">Aminotransferase</keyword>
<keyword evidence="7" id="KW-0808">Transferase</keyword>
<dbReference type="RefSeq" id="WP_197072783.1">
    <property type="nucleotide sequence ID" value="NZ_FMAF01000009.1"/>
</dbReference>
<dbReference type="CDD" id="cd00609">
    <property type="entry name" value="AAT_like"/>
    <property type="match status" value="1"/>
</dbReference>
<evidence type="ECO:0000256" key="3">
    <source>
        <dbReference type="ARBA" id="ARBA00023015"/>
    </source>
</evidence>
<dbReference type="GO" id="GO:0003677">
    <property type="term" value="F:DNA binding"/>
    <property type="evidence" value="ECO:0007669"/>
    <property type="project" value="UniProtKB-KW"/>
</dbReference>
<dbReference type="InterPro" id="IPR015424">
    <property type="entry name" value="PyrdxlP-dep_Trfase"/>
</dbReference>
<dbReference type="GO" id="GO:0030170">
    <property type="term" value="F:pyridoxal phosphate binding"/>
    <property type="evidence" value="ECO:0007669"/>
    <property type="project" value="InterPro"/>
</dbReference>
<accession>A0A1C3W827</accession>
<dbReference type="GO" id="GO:0003700">
    <property type="term" value="F:DNA-binding transcription factor activity"/>
    <property type="evidence" value="ECO:0007669"/>
    <property type="project" value="InterPro"/>
</dbReference>
<feature type="domain" description="HTH gntR-type" evidence="6">
    <location>
        <begin position="1"/>
        <end position="68"/>
    </location>
</feature>
<dbReference type="Pfam" id="PF00392">
    <property type="entry name" value="GntR"/>
    <property type="match status" value="1"/>
</dbReference>
<dbReference type="Proteomes" id="UP000199205">
    <property type="component" value="Unassembled WGS sequence"/>
</dbReference>
<dbReference type="InterPro" id="IPR000524">
    <property type="entry name" value="Tscrpt_reg_HTH_GntR"/>
</dbReference>
<evidence type="ECO:0000313" key="7">
    <source>
        <dbReference type="EMBL" id="SCB36282.1"/>
    </source>
</evidence>
<name>A0A1C3W827_9HYPH</name>
<dbReference type="SUPFAM" id="SSF46785">
    <property type="entry name" value="Winged helix' DNA-binding domain"/>
    <property type="match status" value="1"/>
</dbReference>
<keyword evidence="3" id="KW-0805">Transcription regulation</keyword>
<evidence type="ECO:0000313" key="8">
    <source>
        <dbReference type="Proteomes" id="UP000199205"/>
    </source>
</evidence>